<evidence type="ECO:0000259" key="9">
    <source>
        <dbReference type="Pfam" id="PF25917"/>
    </source>
</evidence>
<keyword evidence="7" id="KW-0175">Coiled coil</keyword>
<comment type="subcellular location">
    <subcellularLocation>
        <location evidence="1">Cell membrane</location>
    </subcellularLocation>
</comment>
<dbReference type="InterPro" id="IPR006143">
    <property type="entry name" value="RND_pump_MFP"/>
</dbReference>
<keyword evidence="13" id="KW-1185">Reference proteome</keyword>
<sequence length="396" mass="41994">MTDPARKPFRRRLVFGSAAAAILAAVVLLGLDIREPAEAQRGPQPPAAVPVQIATVGAADVPMLLDGLGTVQAYNTVTVRARVDGELQQVLFTEGQVVHAGDVLARIDPRPYQAALDQAVARKAQDEAQLANAQRDLQRYMQLASGDAVSRQQRDTQHSLVEQFQAAIAGDQAQIDNARTQLGYATITSPIDGVTGIRLLDQGNIVHATDTGGLVVITQVQPIAVIFSLPAARLPEIRRAMAAGSLAVTALDGQSGAVLAEGELALVDNRIDQATGSVRLKAVFPNADNALWPGQYVDARLQVRIEQGVRTVPSSAIQRGPDGSFVYVVRPDQTVAMQPVRVRRYANRMAVIDDGLELGAQVVAAGQYRLAPGARIEVQEPSVASAAPVAGQDQGR</sequence>
<dbReference type="Pfam" id="PF25967">
    <property type="entry name" value="RND-MFP_C"/>
    <property type="match status" value="1"/>
</dbReference>
<keyword evidence="6" id="KW-0472">Membrane</keyword>
<dbReference type="PROSITE" id="PS51318">
    <property type="entry name" value="TAT"/>
    <property type="match status" value="1"/>
</dbReference>
<keyword evidence="4" id="KW-1003">Cell membrane</keyword>
<keyword evidence="3" id="KW-0813">Transport</keyword>
<feature type="coiled-coil region" evidence="7">
    <location>
        <begin position="116"/>
        <end position="181"/>
    </location>
</feature>
<reference evidence="13" key="1">
    <citation type="journal article" date="2021" name="Syst. Appl. Microbiol.">
        <title>Roseomonas hellenica sp. nov., isolated from roots of wild-growing Alkanna tinctoria.</title>
        <authorList>
            <person name="Rat A."/>
            <person name="Naranjo H.D."/>
            <person name="Lebbe L."/>
            <person name="Cnockaert M."/>
            <person name="Krigas N."/>
            <person name="Grigoriadou K."/>
            <person name="Maloupa E."/>
            <person name="Willems A."/>
        </authorList>
    </citation>
    <scope>NUCLEOTIDE SEQUENCE [LARGE SCALE GENOMIC DNA]</scope>
    <source>
        <strain evidence="13">LMG 31523</strain>
    </source>
</reference>
<dbReference type="Gene3D" id="2.40.50.100">
    <property type="match status" value="1"/>
</dbReference>
<evidence type="ECO:0000313" key="12">
    <source>
        <dbReference type="EMBL" id="MBR0665413.1"/>
    </source>
</evidence>
<dbReference type="InterPro" id="IPR058625">
    <property type="entry name" value="MdtA-like_BSH"/>
</dbReference>
<evidence type="ECO:0000256" key="3">
    <source>
        <dbReference type="ARBA" id="ARBA00022448"/>
    </source>
</evidence>
<dbReference type="Gene3D" id="1.10.287.470">
    <property type="entry name" value="Helix hairpin bin"/>
    <property type="match status" value="1"/>
</dbReference>
<dbReference type="PANTHER" id="PTHR30469">
    <property type="entry name" value="MULTIDRUG RESISTANCE PROTEIN MDTA"/>
    <property type="match status" value="1"/>
</dbReference>
<keyword evidence="5" id="KW-0997">Cell inner membrane</keyword>
<evidence type="ECO:0000256" key="6">
    <source>
        <dbReference type="ARBA" id="ARBA00023136"/>
    </source>
</evidence>
<comment type="caution">
    <text evidence="12">The sequence shown here is derived from an EMBL/GenBank/DDBJ whole genome shotgun (WGS) entry which is preliminary data.</text>
</comment>
<dbReference type="InterPro" id="IPR058626">
    <property type="entry name" value="MdtA-like_b-barrel"/>
</dbReference>
<dbReference type="EMBL" id="JAAGBB010000014">
    <property type="protein sequence ID" value="MBR0665413.1"/>
    <property type="molecule type" value="Genomic_DNA"/>
</dbReference>
<gene>
    <name evidence="12" type="ORF">GXW71_13695</name>
</gene>
<evidence type="ECO:0000259" key="10">
    <source>
        <dbReference type="Pfam" id="PF25944"/>
    </source>
</evidence>
<dbReference type="Pfam" id="PF25876">
    <property type="entry name" value="HH_MFP_RND"/>
    <property type="match status" value="1"/>
</dbReference>
<dbReference type="Pfam" id="PF25917">
    <property type="entry name" value="BSH_RND"/>
    <property type="match status" value="1"/>
</dbReference>
<accession>A0ABS5EYP6</accession>
<dbReference type="SUPFAM" id="SSF111369">
    <property type="entry name" value="HlyD-like secretion proteins"/>
    <property type="match status" value="1"/>
</dbReference>
<evidence type="ECO:0000256" key="1">
    <source>
        <dbReference type="ARBA" id="ARBA00004236"/>
    </source>
</evidence>
<dbReference type="PANTHER" id="PTHR30469:SF12">
    <property type="entry name" value="MULTIDRUG RESISTANCE PROTEIN MDTA"/>
    <property type="match status" value="1"/>
</dbReference>
<organism evidence="12 13">
    <name type="scientific">Plastoroseomonas hellenica</name>
    <dbReference type="NCBI Taxonomy" id="2687306"/>
    <lineage>
        <taxon>Bacteria</taxon>
        <taxon>Pseudomonadati</taxon>
        <taxon>Pseudomonadota</taxon>
        <taxon>Alphaproteobacteria</taxon>
        <taxon>Acetobacterales</taxon>
        <taxon>Acetobacteraceae</taxon>
        <taxon>Plastoroseomonas</taxon>
    </lineage>
</organism>
<dbReference type="InterPro" id="IPR058624">
    <property type="entry name" value="MdtA-like_HH"/>
</dbReference>
<protein>
    <submittedName>
        <fullName evidence="12">Efflux RND transporter periplasmic adaptor subunit</fullName>
    </submittedName>
</protein>
<dbReference type="InterPro" id="IPR006311">
    <property type="entry name" value="TAT_signal"/>
</dbReference>
<evidence type="ECO:0000313" key="13">
    <source>
        <dbReference type="Proteomes" id="UP001196870"/>
    </source>
</evidence>
<dbReference type="Proteomes" id="UP001196870">
    <property type="component" value="Unassembled WGS sequence"/>
</dbReference>
<comment type="similarity">
    <text evidence="2">Belongs to the membrane fusion protein (MFP) (TC 8.A.1) family.</text>
</comment>
<evidence type="ECO:0000256" key="4">
    <source>
        <dbReference type="ARBA" id="ARBA00022475"/>
    </source>
</evidence>
<dbReference type="InterPro" id="IPR058627">
    <property type="entry name" value="MdtA-like_C"/>
</dbReference>
<proteinExistence type="inferred from homology"/>
<evidence type="ECO:0000259" key="8">
    <source>
        <dbReference type="Pfam" id="PF25876"/>
    </source>
</evidence>
<feature type="domain" description="Multidrug resistance protein MdtA-like alpha-helical hairpin" evidence="8">
    <location>
        <begin position="116"/>
        <end position="185"/>
    </location>
</feature>
<dbReference type="NCBIfam" id="TIGR01730">
    <property type="entry name" value="RND_mfp"/>
    <property type="match status" value="1"/>
</dbReference>
<evidence type="ECO:0000259" key="11">
    <source>
        <dbReference type="Pfam" id="PF25967"/>
    </source>
</evidence>
<dbReference type="Pfam" id="PF25944">
    <property type="entry name" value="Beta-barrel_RND"/>
    <property type="match status" value="1"/>
</dbReference>
<evidence type="ECO:0000256" key="2">
    <source>
        <dbReference type="ARBA" id="ARBA00009477"/>
    </source>
</evidence>
<evidence type="ECO:0000256" key="7">
    <source>
        <dbReference type="SAM" id="Coils"/>
    </source>
</evidence>
<feature type="domain" description="Multidrug resistance protein MdtA-like beta-barrel" evidence="10">
    <location>
        <begin position="222"/>
        <end position="303"/>
    </location>
</feature>
<dbReference type="Gene3D" id="2.40.420.20">
    <property type="match status" value="1"/>
</dbReference>
<evidence type="ECO:0000256" key="5">
    <source>
        <dbReference type="ARBA" id="ARBA00022519"/>
    </source>
</evidence>
<name>A0ABS5EYP6_9PROT</name>
<feature type="domain" description="Multidrug resistance protein MdtA-like C-terminal permuted SH3" evidence="11">
    <location>
        <begin position="311"/>
        <end position="366"/>
    </location>
</feature>
<dbReference type="Gene3D" id="2.40.30.170">
    <property type="match status" value="1"/>
</dbReference>
<dbReference type="RefSeq" id="WP_211853079.1">
    <property type="nucleotide sequence ID" value="NZ_JAAGBB010000014.1"/>
</dbReference>
<feature type="domain" description="Multidrug resistance protein MdtA-like barrel-sandwich hybrid" evidence="9">
    <location>
        <begin position="75"/>
        <end position="218"/>
    </location>
</feature>